<keyword evidence="4" id="KW-1185">Reference proteome</keyword>
<dbReference type="AlphaFoldDB" id="A0A0P0N2H9"/>
<dbReference type="EMBL" id="CP013011">
    <property type="protein sequence ID" value="ALL00402.1"/>
    <property type="molecule type" value="Genomic_DNA"/>
</dbReference>
<reference evidence="1 3" key="1">
    <citation type="submission" date="2015-10" db="EMBL/GenBank/DDBJ databases">
        <title>Complete genome sequence of hyperthermophilic archaeon Pyrodictium delaneyi Su06.</title>
        <authorList>
            <person name="Jung J.-H."/>
            <person name="Lin J."/>
            <person name="Holden J.F."/>
            <person name="Park C.-S."/>
        </authorList>
    </citation>
    <scope>NUCLEOTIDE SEQUENCE [LARGE SCALE GENOMIC DNA]</scope>
    <source>
        <strain evidence="1 3">Su06</strain>
    </source>
</reference>
<sequence>MASAHVTVTLPRSLAERARREAEKLGLGLEEYIIELLMEGIDPEERAHEYVVAAGELLEQAREELAKGDVRQAAEKTWGAAALSVKAYAEYRYGKRLRSHGELWEYARRLNRELGDWVYDAWTAATSMHVCFYEGWCSREDVEKALERVRKLVSGVKRLIARASLS</sequence>
<dbReference type="GeneID" id="26098673"/>
<evidence type="ECO:0000313" key="3">
    <source>
        <dbReference type="Proteomes" id="UP000058613"/>
    </source>
</evidence>
<protein>
    <submittedName>
        <fullName evidence="1">PaREP1/PaREP8 domain containing family protein</fullName>
    </submittedName>
</protein>
<dbReference type="Pfam" id="PF05942">
    <property type="entry name" value="PaREP1"/>
    <property type="match status" value="1"/>
</dbReference>
<reference evidence="2 4" key="2">
    <citation type="submission" date="2017-05" db="EMBL/GenBank/DDBJ databases">
        <title>The draft genome of the hyperthermophilic archaeon 'Pyrodictium delaneyi strain Hulk', an iron and nitrate reducer, reveals the capacity for sulfate reduction.</title>
        <authorList>
            <person name="Demey L.M."/>
            <person name="Miller C."/>
            <person name="Manzella M."/>
            <person name="Reguera G."/>
            <person name="Kashefi K."/>
        </authorList>
    </citation>
    <scope>NUCLEOTIDE SEQUENCE [LARGE SCALE GENOMIC DNA]</scope>
    <source>
        <strain evidence="2 4">Hulk</strain>
    </source>
</reference>
<dbReference type="RefSeq" id="WP_055407679.1">
    <property type="nucleotide sequence ID" value="NZ_CP013011.1"/>
</dbReference>
<dbReference type="Gene3D" id="1.20.120.330">
    <property type="entry name" value="Nucleotidyltransferases domain 2"/>
    <property type="match status" value="1"/>
</dbReference>
<organism evidence="1 3">
    <name type="scientific">Pyrodictium delaneyi</name>
    <dbReference type="NCBI Taxonomy" id="1273541"/>
    <lineage>
        <taxon>Archaea</taxon>
        <taxon>Thermoproteota</taxon>
        <taxon>Thermoprotei</taxon>
        <taxon>Desulfurococcales</taxon>
        <taxon>Pyrodictiaceae</taxon>
        <taxon>Pyrodictium</taxon>
    </lineage>
</organism>
<dbReference type="Proteomes" id="UP000196694">
    <property type="component" value="Unassembled WGS sequence"/>
</dbReference>
<evidence type="ECO:0000313" key="4">
    <source>
        <dbReference type="Proteomes" id="UP000196694"/>
    </source>
</evidence>
<dbReference type="OrthoDB" id="15283at2157"/>
<dbReference type="EMBL" id="NCQP01000007">
    <property type="protein sequence ID" value="OWJ53881.1"/>
    <property type="molecule type" value="Genomic_DNA"/>
</dbReference>
<accession>A0A0P0N2H9</accession>
<dbReference type="KEGG" id="pdl:Pyrde_0352"/>
<gene>
    <name evidence="2" type="ORF">Pdsh_08285</name>
    <name evidence="1" type="ORF">Pyrde_0352</name>
</gene>
<dbReference type="PANTHER" id="PTHR34237">
    <property type="entry name" value="PAREP8-RELATED"/>
    <property type="match status" value="1"/>
</dbReference>
<dbReference type="PANTHER" id="PTHR34237:SF1">
    <property type="entry name" value="PAREP8"/>
    <property type="match status" value="1"/>
</dbReference>
<name>A0A0P0N2H9_9CREN</name>
<evidence type="ECO:0000313" key="2">
    <source>
        <dbReference type="EMBL" id="OWJ53881.1"/>
    </source>
</evidence>
<proteinExistence type="predicted"/>
<dbReference type="Proteomes" id="UP000058613">
    <property type="component" value="Chromosome"/>
</dbReference>
<evidence type="ECO:0000313" key="1">
    <source>
        <dbReference type="EMBL" id="ALL00402.1"/>
    </source>
</evidence>
<dbReference type="InterPro" id="IPR010268">
    <property type="entry name" value="PaREP1"/>
</dbReference>